<sequence length="556" mass="64519">MKKVAKWLDRKAGAVWFSCFFNLAVLAGMMLLLRSAFETNDDISISMIVNGAWGVHDPHVICQNYLLGLLYSLFYRIGHGRIPWYAIIQFAAIFAALTTVTWVWFQKLQRAQAWLVNGILLIYFGYECYIRMQYTKTAGIMMAAGALLLFYEVEKEKASVRGMIWGIILAVAGSLYRFEEAAICCVLMAGIGLYFLMTRKKLITLIAVFGLTGLLMVGTEVFDHQIYASDPKWNTYMKYNDLRSNLTDYSMAPYKGNEEAYQEMGIDKTAYRIFKNGLNFYDPDIFPLETVEKIEQLRPRNRLSKLLVMNFFKEFPIGYLKIPTFYGFLLLAFLWLFWRQKGWKVWVIVGYEICAMGAIDFYLYYAGRYLENRVETGLWFAITLVVIWFYDRRKTGITEKYALIALGGLLLAGQSTWKECWRALTVQKEVDRDYLRDSFIEAVETDPEGLYLAKVGTITYTGYGILDAVPEGRFENVVWYGGWEMGNPLWQNKMAEYGIVNPYRDLTDKEHVYLVDNKIDLTVKYIQKHYQKNVEAELVKEAGYLQVYQIKSKEME</sequence>
<keyword evidence="3" id="KW-1185">Reference proteome</keyword>
<feature type="transmembrane region" description="Helical" evidence="1">
    <location>
        <begin position="53"/>
        <end position="75"/>
    </location>
</feature>
<feature type="transmembrane region" description="Helical" evidence="1">
    <location>
        <begin position="12"/>
        <end position="33"/>
    </location>
</feature>
<dbReference type="Proteomes" id="UP001652338">
    <property type="component" value="Unassembled WGS sequence"/>
</dbReference>
<feature type="transmembrane region" description="Helical" evidence="1">
    <location>
        <begin position="376"/>
        <end position="391"/>
    </location>
</feature>
<feature type="transmembrane region" description="Helical" evidence="1">
    <location>
        <begin position="345"/>
        <end position="364"/>
    </location>
</feature>
<evidence type="ECO:0000313" key="2">
    <source>
        <dbReference type="EMBL" id="MCU6724845.1"/>
    </source>
</evidence>
<comment type="caution">
    <text evidence="2">The sequence shown here is derived from an EMBL/GenBank/DDBJ whole genome shotgun (WGS) entry which is preliminary data.</text>
</comment>
<name>A0ABT2SKM4_9FIRM</name>
<keyword evidence="1" id="KW-0472">Membrane</keyword>
<evidence type="ECO:0008006" key="4">
    <source>
        <dbReference type="Google" id="ProtNLM"/>
    </source>
</evidence>
<proteinExistence type="predicted"/>
<feature type="transmembrane region" description="Helical" evidence="1">
    <location>
        <begin position="111"/>
        <end position="129"/>
    </location>
</feature>
<keyword evidence="1" id="KW-1133">Transmembrane helix</keyword>
<protein>
    <recommendedName>
        <fullName evidence="4">Dolichyl-phosphate-mannose-protein mannosyltransferase</fullName>
    </recommendedName>
</protein>
<feature type="transmembrane region" description="Helical" evidence="1">
    <location>
        <begin position="134"/>
        <end position="151"/>
    </location>
</feature>
<dbReference type="RefSeq" id="WP_262654275.1">
    <property type="nucleotide sequence ID" value="NZ_JAOQKE010000004.1"/>
</dbReference>
<feature type="transmembrane region" description="Helical" evidence="1">
    <location>
        <begin position="203"/>
        <end position="222"/>
    </location>
</feature>
<gene>
    <name evidence="2" type="ORF">OCV47_05690</name>
</gene>
<evidence type="ECO:0000313" key="3">
    <source>
        <dbReference type="Proteomes" id="UP001652338"/>
    </source>
</evidence>
<feature type="transmembrane region" description="Helical" evidence="1">
    <location>
        <begin position="317"/>
        <end position="338"/>
    </location>
</feature>
<keyword evidence="1" id="KW-0812">Transmembrane</keyword>
<reference evidence="2 3" key="1">
    <citation type="journal article" date="2021" name="ISME Commun">
        <title>Automated analysis of genomic sequences facilitates high-throughput and comprehensive description of bacteria.</title>
        <authorList>
            <person name="Hitch T.C.A."/>
        </authorList>
    </citation>
    <scope>NUCLEOTIDE SEQUENCE [LARGE SCALE GENOMIC DNA]</scope>
    <source>
        <strain evidence="2 3">Sanger_29</strain>
    </source>
</reference>
<dbReference type="EMBL" id="JAOQKE010000004">
    <property type="protein sequence ID" value="MCU6724845.1"/>
    <property type="molecule type" value="Genomic_DNA"/>
</dbReference>
<feature type="transmembrane region" description="Helical" evidence="1">
    <location>
        <begin position="163"/>
        <end position="196"/>
    </location>
</feature>
<feature type="transmembrane region" description="Helical" evidence="1">
    <location>
        <begin position="82"/>
        <end position="105"/>
    </location>
</feature>
<accession>A0ABT2SKM4</accession>
<evidence type="ECO:0000256" key="1">
    <source>
        <dbReference type="SAM" id="Phobius"/>
    </source>
</evidence>
<organism evidence="2 3">
    <name type="scientific">Muricoprocola aceti</name>
    <dbReference type="NCBI Taxonomy" id="2981772"/>
    <lineage>
        <taxon>Bacteria</taxon>
        <taxon>Bacillati</taxon>
        <taxon>Bacillota</taxon>
        <taxon>Clostridia</taxon>
        <taxon>Lachnospirales</taxon>
        <taxon>Lachnospiraceae</taxon>
        <taxon>Muricoprocola</taxon>
    </lineage>
</organism>